<dbReference type="EMBL" id="BAABDQ010000051">
    <property type="protein sequence ID" value="GAA3614836.1"/>
    <property type="molecule type" value="Genomic_DNA"/>
</dbReference>
<reference evidence="2" key="1">
    <citation type="journal article" date="2019" name="Int. J. Syst. Evol. Microbiol.">
        <title>The Global Catalogue of Microorganisms (GCM) 10K type strain sequencing project: providing services to taxonomists for standard genome sequencing and annotation.</title>
        <authorList>
            <consortium name="The Broad Institute Genomics Platform"/>
            <consortium name="The Broad Institute Genome Sequencing Center for Infectious Disease"/>
            <person name="Wu L."/>
            <person name="Ma J."/>
        </authorList>
    </citation>
    <scope>NUCLEOTIDE SEQUENCE [LARGE SCALE GENOMIC DNA]</scope>
    <source>
        <strain evidence="2">JCM 17326</strain>
    </source>
</reference>
<dbReference type="Proteomes" id="UP001500630">
    <property type="component" value="Unassembled WGS sequence"/>
</dbReference>
<name>A0ABP6ZMV5_9ACTN</name>
<organism evidence="1 2">
    <name type="scientific">Nonomuraea rosea</name>
    <dbReference type="NCBI Taxonomy" id="638574"/>
    <lineage>
        <taxon>Bacteria</taxon>
        <taxon>Bacillati</taxon>
        <taxon>Actinomycetota</taxon>
        <taxon>Actinomycetes</taxon>
        <taxon>Streptosporangiales</taxon>
        <taxon>Streptosporangiaceae</taxon>
        <taxon>Nonomuraea</taxon>
    </lineage>
</organism>
<evidence type="ECO:0000313" key="1">
    <source>
        <dbReference type="EMBL" id="GAA3614836.1"/>
    </source>
</evidence>
<accession>A0ABP6ZMV5</accession>
<gene>
    <name evidence="1" type="ORF">GCM10022419_120080</name>
</gene>
<comment type="caution">
    <text evidence="1">The sequence shown here is derived from an EMBL/GenBank/DDBJ whole genome shotgun (WGS) entry which is preliminary data.</text>
</comment>
<keyword evidence="2" id="KW-1185">Reference proteome</keyword>
<proteinExistence type="predicted"/>
<sequence>MRSRKRSTPCAQPGVGAFDGEIGDLVVVLAGEAERDLVAFELAGEPGHLVLLPGVPGQAEPPRVEGNRIFLGHEAEFLADGRIAAVGGHGELRANLSYRPLSGAVADACDRAAVLDQPGDGGVLPQGEGRLGGRLDGQKLKQVPLRDHRDVIVRRGQGREVAQPDPAAVRERRLQIAQPALRQPTEFLPQAELVHEPDG</sequence>
<evidence type="ECO:0000313" key="2">
    <source>
        <dbReference type="Proteomes" id="UP001500630"/>
    </source>
</evidence>
<protein>
    <submittedName>
        <fullName evidence="1">Uncharacterized protein</fullName>
    </submittedName>
</protein>